<evidence type="ECO:0000256" key="2">
    <source>
        <dbReference type="ARBA" id="ARBA00022540"/>
    </source>
</evidence>
<evidence type="ECO:0000313" key="8">
    <source>
        <dbReference type="Proteomes" id="UP000177982"/>
    </source>
</evidence>
<evidence type="ECO:0000256" key="5">
    <source>
        <dbReference type="NCBIfam" id="TIGR00008"/>
    </source>
</evidence>
<dbReference type="Gene3D" id="2.40.50.140">
    <property type="entry name" value="Nucleic acid-binding proteins"/>
    <property type="match status" value="1"/>
</dbReference>
<comment type="subcellular location">
    <subcellularLocation>
        <location evidence="4">Cytoplasm</location>
    </subcellularLocation>
</comment>
<dbReference type="FunFam" id="2.40.50.140:FF:000002">
    <property type="entry name" value="Translation initiation factor IF-1"/>
    <property type="match status" value="1"/>
</dbReference>
<dbReference type="CDD" id="cd04451">
    <property type="entry name" value="S1_IF1"/>
    <property type="match status" value="1"/>
</dbReference>
<dbReference type="GO" id="GO:0043022">
    <property type="term" value="F:ribosome binding"/>
    <property type="evidence" value="ECO:0007669"/>
    <property type="project" value="UniProtKB-UniRule"/>
</dbReference>
<dbReference type="GO" id="GO:0003743">
    <property type="term" value="F:translation initiation factor activity"/>
    <property type="evidence" value="ECO:0007669"/>
    <property type="project" value="UniProtKB-UniRule"/>
</dbReference>
<comment type="subunit">
    <text evidence="4">Component of the 30S ribosomal translation pre-initiation complex which assembles on the 30S ribosome in the order IF-2 and IF-3, IF-1 and N-formylmethionyl-tRNA(fMet); mRNA recruitment can occur at any time during PIC assembly.</text>
</comment>
<keyword evidence="2 4" id="KW-0396">Initiation factor</keyword>
<organism evidence="7 8">
    <name type="scientific">Candidatus Sungbacteria bacterium RIFCSPLOWO2_01_FULL_47_10</name>
    <dbReference type="NCBI Taxonomy" id="1802276"/>
    <lineage>
        <taxon>Bacteria</taxon>
        <taxon>Candidatus Sungiibacteriota</taxon>
    </lineage>
</organism>
<evidence type="ECO:0000259" key="6">
    <source>
        <dbReference type="PROSITE" id="PS50832"/>
    </source>
</evidence>
<sequence>MAKKERFYKEGIVEEALPGTLFRVRFDDGSEILAHLAGRLRVNYIKVLPGDKVRVEPSPYDEKRGRIVHRLK</sequence>
<dbReference type="NCBIfam" id="TIGR00008">
    <property type="entry name" value="infA"/>
    <property type="match status" value="1"/>
</dbReference>
<dbReference type="GO" id="GO:0019843">
    <property type="term" value="F:rRNA binding"/>
    <property type="evidence" value="ECO:0007669"/>
    <property type="project" value="UniProtKB-UniRule"/>
</dbReference>
<keyword evidence="4" id="KW-0963">Cytoplasm</keyword>
<keyword evidence="4" id="KW-0699">rRNA-binding</keyword>
<dbReference type="HAMAP" id="MF_00075">
    <property type="entry name" value="IF_1"/>
    <property type="match status" value="1"/>
</dbReference>
<name>A0A1G2L4U1_9BACT</name>
<protein>
    <recommendedName>
        <fullName evidence="4 5">Translation initiation factor IF-1</fullName>
    </recommendedName>
</protein>
<proteinExistence type="inferred from homology"/>
<dbReference type="PROSITE" id="PS50832">
    <property type="entry name" value="S1_IF1_TYPE"/>
    <property type="match status" value="1"/>
</dbReference>
<comment type="similarity">
    <text evidence="1 4">Belongs to the IF-1 family.</text>
</comment>
<keyword evidence="4" id="KW-0694">RNA-binding</keyword>
<dbReference type="AlphaFoldDB" id="A0A1G2L4U1"/>
<dbReference type="InterPro" id="IPR004368">
    <property type="entry name" value="TIF_IF1"/>
</dbReference>
<comment type="function">
    <text evidence="4">One of the essential components for the initiation of protein synthesis. Stabilizes the binding of IF-2 and IF-3 on the 30S subunit to which N-formylmethionyl-tRNA(fMet) subsequently binds. Helps modulate mRNA selection, yielding the 30S pre-initiation complex (PIC). Upon addition of the 50S ribosomal subunit IF-1, IF-2 and IF-3 are released leaving the mature 70S translation initiation complex.</text>
</comment>
<dbReference type="EMBL" id="MHQO01000025">
    <property type="protein sequence ID" value="OHA06685.1"/>
    <property type="molecule type" value="Genomic_DNA"/>
</dbReference>
<dbReference type="InterPro" id="IPR012340">
    <property type="entry name" value="NA-bd_OB-fold"/>
</dbReference>
<evidence type="ECO:0000256" key="3">
    <source>
        <dbReference type="ARBA" id="ARBA00022917"/>
    </source>
</evidence>
<dbReference type="PANTHER" id="PTHR33370">
    <property type="entry name" value="TRANSLATION INITIATION FACTOR IF-1, CHLOROPLASTIC"/>
    <property type="match status" value="1"/>
</dbReference>
<dbReference type="Proteomes" id="UP000177982">
    <property type="component" value="Unassembled WGS sequence"/>
</dbReference>
<reference evidence="7 8" key="1">
    <citation type="journal article" date="2016" name="Nat. Commun.">
        <title>Thousands of microbial genomes shed light on interconnected biogeochemical processes in an aquifer system.</title>
        <authorList>
            <person name="Anantharaman K."/>
            <person name="Brown C.T."/>
            <person name="Hug L.A."/>
            <person name="Sharon I."/>
            <person name="Castelle C.J."/>
            <person name="Probst A.J."/>
            <person name="Thomas B.C."/>
            <person name="Singh A."/>
            <person name="Wilkins M.J."/>
            <person name="Karaoz U."/>
            <person name="Brodie E.L."/>
            <person name="Williams K.H."/>
            <person name="Hubbard S.S."/>
            <person name="Banfield J.F."/>
        </authorList>
    </citation>
    <scope>NUCLEOTIDE SEQUENCE [LARGE SCALE GENOMIC DNA]</scope>
</reference>
<dbReference type="InterPro" id="IPR006196">
    <property type="entry name" value="RNA-binding_domain_S1_IF1"/>
</dbReference>
<dbReference type="GO" id="GO:0005829">
    <property type="term" value="C:cytosol"/>
    <property type="evidence" value="ECO:0007669"/>
    <property type="project" value="TreeGrafter"/>
</dbReference>
<dbReference type="PANTHER" id="PTHR33370:SF1">
    <property type="entry name" value="TRANSLATION INITIATION FACTOR IF-1, CHLOROPLASTIC"/>
    <property type="match status" value="1"/>
</dbReference>
<dbReference type="Pfam" id="PF01176">
    <property type="entry name" value="eIF-1a"/>
    <property type="match status" value="1"/>
</dbReference>
<keyword evidence="3 4" id="KW-0648">Protein biosynthesis</keyword>
<accession>A0A1G2L4U1</accession>
<feature type="domain" description="S1-like" evidence="6">
    <location>
        <begin position="1"/>
        <end position="72"/>
    </location>
</feature>
<comment type="caution">
    <text evidence="7">The sequence shown here is derived from an EMBL/GenBank/DDBJ whole genome shotgun (WGS) entry which is preliminary data.</text>
</comment>
<dbReference type="SUPFAM" id="SSF50249">
    <property type="entry name" value="Nucleic acid-binding proteins"/>
    <property type="match status" value="1"/>
</dbReference>
<evidence type="ECO:0000313" key="7">
    <source>
        <dbReference type="EMBL" id="OHA06685.1"/>
    </source>
</evidence>
<evidence type="ECO:0000256" key="4">
    <source>
        <dbReference type="HAMAP-Rule" id="MF_00075"/>
    </source>
</evidence>
<evidence type="ECO:0000256" key="1">
    <source>
        <dbReference type="ARBA" id="ARBA00010939"/>
    </source>
</evidence>
<gene>
    <name evidence="4" type="primary">infA</name>
    <name evidence="7" type="ORF">A2934_05655</name>
</gene>